<keyword evidence="2" id="KW-0997">Cell inner membrane</keyword>
<evidence type="ECO:0000313" key="7">
    <source>
        <dbReference type="EMBL" id="QNT07663.1"/>
    </source>
</evidence>
<name>A0A7H1JAZ7_9GAMM</name>
<dbReference type="GO" id="GO:0005886">
    <property type="term" value="C:plasma membrane"/>
    <property type="evidence" value="ECO:0007669"/>
    <property type="project" value="InterPro"/>
</dbReference>
<dbReference type="NCBIfam" id="TIGR04409">
    <property type="entry name" value="LptC_YrbK"/>
    <property type="match status" value="1"/>
</dbReference>
<keyword evidence="5 6" id="KW-0472">Membrane</keyword>
<evidence type="ECO:0000256" key="5">
    <source>
        <dbReference type="ARBA" id="ARBA00023136"/>
    </source>
</evidence>
<keyword evidence="1" id="KW-1003">Cell membrane</keyword>
<evidence type="ECO:0000256" key="3">
    <source>
        <dbReference type="ARBA" id="ARBA00022692"/>
    </source>
</evidence>
<dbReference type="GO" id="GO:0017089">
    <property type="term" value="F:glycolipid transfer activity"/>
    <property type="evidence" value="ECO:0007669"/>
    <property type="project" value="TreeGrafter"/>
</dbReference>
<protein>
    <submittedName>
        <fullName evidence="7">LPS export ABC transporter periplasmic protein LptC</fullName>
    </submittedName>
</protein>
<feature type="transmembrane region" description="Helical" evidence="6">
    <location>
        <begin position="12"/>
        <end position="30"/>
    </location>
</feature>
<keyword evidence="4 6" id="KW-1133">Transmembrane helix</keyword>
<proteinExistence type="predicted"/>
<dbReference type="Gene3D" id="2.60.450.10">
    <property type="entry name" value="Lipopolysaccharide (LPS) transport protein A like domain"/>
    <property type="match status" value="1"/>
</dbReference>
<sequence>MLFLTKFISARNLFLSGAALILFALTFWYGTMPTQNLVETDSLRSSPDYFITNVKVREFDNKGKLIETLDAEQTLHYIAKSRTLLEKPSIERQAASGSWSAKAEKGVIEDGSNDILLTDNARATKKYLQSEDIKLSADNMHYLDKDQSLTSYGNATLISSQGDTSAGKITTFINSEEVVMTGSVRGKYETVR</sequence>
<dbReference type="Pfam" id="PF06835">
    <property type="entry name" value="LptC"/>
    <property type="match status" value="1"/>
</dbReference>
<evidence type="ECO:0000256" key="6">
    <source>
        <dbReference type="SAM" id="Phobius"/>
    </source>
</evidence>
<dbReference type="PANTHER" id="PTHR37481:SF1">
    <property type="entry name" value="LIPOPOLYSACCHARIDE EXPORT SYSTEM PROTEIN LPTC"/>
    <property type="match status" value="1"/>
</dbReference>
<accession>A0A7H1JAZ7</accession>
<gene>
    <name evidence="7" type="primary">lptC</name>
    <name evidence="7" type="ORF">IBG28_08700</name>
</gene>
<evidence type="ECO:0000256" key="2">
    <source>
        <dbReference type="ARBA" id="ARBA00022519"/>
    </source>
</evidence>
<evidence type="ECO:0000256" key="4">
    <source>
        <dbReference type="ARBA" id="ARBA00022989"/>
    </source>
</evidence>
<dbReference type="InterPro" id="IPR010664">
    <property type="entry name" value="LipoPS_assembly_LptC-rel"/>
</dbReference>
<dbReference type="InterPro" id="IPR052363">
    <property type="entry name" value="LPS_export_LptC"/>
</dbReference>
<keyword evidence="3 6" id="KW-0812">Transmembrane</keyword>
<dbReference type="KEGG" id="mard:IBG28_08700"/>
<organism evidence="7 8">
    <name type="scientific">Marinomonas arctica</name>
    <dbReference type="NCBI Taxonomy" id="383750"/>
    <lineage>
        <taxon>Bacteria</taxon>
        <taxon>Pseudomonadati</taxon>
        <taxon>Pseudomonadota</taxon>
        <taxon>Gammaproteobacteria</taxon>
        <taxon>Oceanospirillales</taxon>
        <taxon>Oceanospirillaceae</taxon>
        <taxon>Marinomonas</taxon>
    </lineage>
</organism>
<dbReference type="PANTHER" id="PTHR37481">
    <property type="entry name" value="LIPOPOLYSACCHARIDE EXPORT SYSTEM PROTEIN LPTC"/>
    <property type="match status" value="1"/>
</dbReference>
<dbReference type="GO" id="GO:0030288">
    <property type="term" value="C:outer membrane-bounded periplasmic space"/>
    <property type="evidence" value="ECO:0007669"/>
    <property type="project" value="TreeGrafter"/>
</dbReference>
<dbReference type="Proteomes" id="UP000516370">
    <property type="component" value="Chromosome"/>
</dbReference>
<reference evidence="7 8" key="1">
    <citation type="submission" date="2020-09" db="EMBL/GenBank/DDBJ databases">
        <title>Complete genome sequence of an Arctic sea ice bacterium Marinomonas arctica BSI20414.</title>
        <authorList>
            <person name="Liao L."/>
            <person name="Chen B."/>
        </authorList>
    </citation>
    <scope>NUCLEOTIDE SEQUENCE [LARGE SCALE GENOMIC DNA]</scope>
    <source>
        <strain evidence="7 8">BSI20414</strain>
    </source>
</reference>
<dbReference type="InterPro" id="IPR026265">
    <property type="entry name" value="LptC"/>
</dbReference>
<dbReference type="AlphaFoldDB" id="A0A7H1JAZ7"/>
<evidence type="ECO:0000256" key="1">
    <source>
        <dbReference type="ARBA" id="ARBA00022475"/>
    </source>
</evidence>
<dbReference type="GO" id="GO:0015221">
    <property type="term" value="F:lipopolysaccharide transmembrane transporter activity"/>
    <property type="evidence" value="ECO:0007669"/>
    <property type="project" value="InterPro"/>
</dbReference>
<dbReference type="OrthoDB" id="6102924at2"/>
<dbReference type="EMBL" id="CP061081">
    <property type="protein sequence ID" value="QNT07663.1"/>
    <property type="molecule type" value="Genomic_DNA"/>
</dbReference>
<evidence type="ECO:0000313" key="8">
    <source>
        <dbReference type="Proteomes" id="UP000516370"/>
    </source>
</evidence>
<keyword evidence="8" id="KW-1185">Reference proteome</keyword>